<evidence type="ECO:0000313" key="1">
    <source>
        <dbReference type="EMBL" id="CAA9258134.1"/>
    </source>
</evidence>
<reference evidence="1" key="1">
    <citation type="submission" date="2020-02" db="EMBL/GenBank/DDBJ databases">
        <authorList>
            <person name="Meier V. D."/>
        </authorList>
    </citation>
    <scope>NUCLEOTIDE SEQUENCE</scope>
    <source>
        <strain evidence="1">AVDCRST_MAG52</strain>
    </source>
</reference>
<dbReference type="AlphaFoldDB" id="A0A6J4IS82"/>
<sequence length="35" mass="4129">MALVAATFVFFHPVLTGSPLSRSEWLLRMWFPSWF</sequence>
<dbReference type="EMBL" id="CADCTN010000177">
    <property type="protein sequence ID" value="CAA9258134.1"/>
    <property type="molecule type" value="Genomic_DNA"/>
</dbReference>
<gene>
    <name evidence="1" type="ORF">AVDCRST_MAG52-2481</name>
</gene>
<proteinExistence type="predicted"/>
<protein>
    <submittedName>
        <fullName evidence="1">Uncharacterized protein</fullName>
    </submittedName>
</protein>
<name>A0A6J4IS82_9ACTN</name>
<accession>A0A6J4IS82</accession>
<organism evidence="1">
    <name type="scientific">uncultured Blastococcus sp</name>
    <dbReference type="NCBI Taxonomy" id="217144"/>
    <lineage>
        <taxon>Bacteria</taxon>
        <taxon>Bacillati</taxon>
        <taxon>Actinomycetota</taxon>
        <taxon>Actinomycetes</taxon>
        <taxon>Geodermatophilales</taxon>
        <taxon>Geodermatophilaceae</taxon>
        <taxon>Blastococcus</taxon>
        <taxon>environmental samples</taxon>
    </lineage>
</organism>